<dbReference type="Proteomes" id="UP000091857">
    <property type="component" value="Chromosome 7"/>
</dbReference>
<keyword evidence="2" id="KW-1185">Reference proteome</keyword>
<comment type="caution">
    <text evidence="1">The sequence shown here is derived from an EMBL/GenBank/DDBJ whole genome shotgun (WGS) entry which is preliminary data.</text>
</comment>
<name>A0ACB7HD56_MANES</name>
<sequence length="178" mass="20180">MECGRLQVLVASSVSFQNLTALQVSNCQGLVNLLSSSTARSLERLEKMKIEECELIQEVIVAKVDKEEEENEICFSRLKSLELQRLPSLSSFCSGNLTFSFPSMEEMIIVECPNMKIFAQEVSTPQLWRVQTGPHIYKWGWKDTICDWEWGGSLNNTIQALFKEKKAEETGIGRCSYG</sequence>
<evidence type="ECO:0000313" key="2">
    <source>
        <dbReference type="Proteomes" id="UP000091857"/>
    </source>
</evidence>
<dbReference type="EMBL" id="CM004393">
    <property type="protein sequence ID" value="KAG8650689.1"/>
    <property type="molecule type" value="Genomic_DNA"/>
</dbReference>
<accession>A0ACB7HD56</accession>
<organism evidence="1 2">
    <name type="scientific">Manihot esculenta</name>
    <name type="common">Cassava</name>
    <name type="synonym">Jatropha manihot</name>
    <dbReference type="NCBI Taxonomy" id="3983"/>
    <lineage>
        <taxon>Eukaryota</taxon>
        <taxon>Viridiplantae</taxon>
        <taxon>Streptophyta</taxon>
        <taxon>Embryophyta</taxon>
        <taxon>Tracheophyta</taxon>
        <taxon>Spermatophyta</taxon>
        <taxon>Magnoliopsida</taxon>
        <taxon>eudicotyledons</taxon>
        <taxon>Gunneridae</taxon>
        <taxon>Pentapetalae</taxon>
        <taxon>rosids</taxon>
        <taxon>fabids</taxon>
        <taxon>Malpighiales</taxon>
        <taxon>Euphorbiaceae</taxon>
        <taxon>Crotonoideae</taxon>
        <taxon>Manihoteae</taxon>
        <taxon>Manihot</taxon>
    </lineage>
</organism>
<protein>
    <submittedName>
        <fullName evidence="1">Uncharacterized protein</fullName>
    </submittedName>
</protein>
<reference evidence="2" key="1">
    <citation type="journal article" date="2016" name="Nat. Biotechnol.">
        <title>Sequencing wild and cultivated cassava and related species reveals extensive interspecific hybridization and genetic diversity.</title>
        <authorList>
            <person name="Bredeson J.V."/>
            <person name="Lyons J.B."/>
            <person name="Prochnik S.E."/>
            <person name="Wu G.A."/>
            <person name="Ha C.M."/>
            <person name="Edsinger-Gonzales E."/>
            <person name="Grimwood J."/>
            <person name="Schmutz J."/>
            <person name="Rabbi I.Y."/>
            <person name="Egesi C."/>
            <person name="Nauluvula P."/>
            <person name="Lebot V."/>
            <person name="Ndunguru J."/>
            <person name="Mkamilo G."/>
            <person name="Bart R.S."/>
            <person name="Setter T.L."/>
            <person name="Gleadow R.M."/>
            <person name="Kulakow P."/>
            <person name="Ferguson M.E."/>
            <person name="Rounsley S."/>
            <person name="Rokhsar D.S."/>
        </authorList>
    </citation>
    <scope>NUCLEOTIDE SEQUENCE [LARGE SCALE GENOMIC DNA]</scope>
    <source>
        <strain evidence="2">cv. AM560-2</strain>
    </source>
</reference>
<gene>
    <name evidence="1" type="ORF">MANES_07G061740v8</name>
</gene>
<evidence type="ECO:0000313" key="1">
    <source>
        <dbReference type="EMBL" id="KAG8650689.1"/>
    </source>
</evidence>
<proteinExistence type="predicted"/>